<dbReference type="EMBL" id="UINC01082002">
    <property type="protein sequence ID" value="SVC26367.1"/>
    <property type="molecule type" value="Genomic_DNA"/>
</dbReference>
<evidence type="ECO:0000256" key="1">
    <source>
        <dbReference type="SAM" id="MobiDB-lite"/>
    </source>
</evidence>
<evidence type="ECO:0000313" key="2">
    <source>
        <dbReference type="EMBL" id="SVC26367.1"/>
    </source>
</evidence>
<sequence length="175" mass="20046">MLSMLSWFISFIYNPQTHSNDETISNIDETKDSISVESNEILDNDGDIVEHFTKKTEDFYIINNNYIDTITNVDNTTEIHAVEAIENNSIKNSENKVGLDNQIDKITSPSDAIVPDSAISADNSISSLSSLEKRDSTSSEDVYPEKINKKKKKRKRNKNKQRKNRKKNNKKKNKF</sequence>
<protein>
    <submittedName>
        <fullName evidence="2">Uncharacterized protein</fullName>
    </submittedName>
</protein>
<proteinExistence type="predicted"/>
<gene>
    <name evidence="2" type="ORF">METZ01_LOCUS279221</name>
</gene>
<feature type="compositionally biased region" description="Basic and acidic residues" evidence="1">
    <location>
        <begin position="131"/>
        <end position="147"/>
    </location>
</feature>
<reference evidence="2" key="1">
    <citation type="submission" date="2018-05" db="EMBL/GenBank/DDBJ databases">
        <authorList>
            <person name="Lanie J.A."/>
            <person name="Ng W.-L."/>
            <person name="Kazmierczak K.M."/>
            <person name="Andrzejewski T.M."/>
            <person name="Davidsen T.M."/>
            <person name="Wayne K.J."/>
            <person name="Tettelin H."/>
            <person name="Glass J.I."/>
            <person name="Rusch D."/>
            <person name="Podicherti R."/>
            <person name="Tsui H.-C.T."/>
            <person name="Winkler M.E."/>
        </authorList>
    </citation>
    <scope>NUCLEOTIDE SEQUENCE</scope>
</reference>
<accession>A0A382KUA2</accession>
<name>A0A382KUA2_9ZZZZ</name>
<feature type="compositionally biased region" description="Basic residues" evidence="1">
    <location>
        <begin position="148"/>
        <end position="175"/>
    </location>
</feature>
<feature type="region of interest" description="Disordered" evidence="1">
    <location>
        <begin position="124"/>
        <end position="175"/>
    </location>
</feature>
<dbReference type="AlphaFoldDB" id="A0A382KUA2"/>
<organism evidence="2">
    <name type="scientific">marine metagenome</name>
    <dbReference type="NCBI Taxonomy" id="408172"/>
    <lineage>
        <taxon>unclassified sequences</taxon>
        <taxon>metagenomes</taxon>
        <taxon>ecological metagenomes</taxon>
    </lineage>
</organism>